<keyword evidence="2" id="KW-0732">Signal</keyword>
<evidence type="ECO:0000313" key="3">
    <source>
        <dbReference type="Proteomes" id="UP000887577"/>
    </source>
</evidence>
<protein>
    <submittedName>
        <fullName evidence="4">Uncharacterized protein</fullName>
    </submittedName>
</protein>
<feature type="signal peptide" evidence="2">
    <location>
        <begin position="1"/>
        <end position="20"/>
    </location>
</feature>
<reference evidence="4" key="1">
    <citation type="submission" date="2022-11" db="UniProtKB">
        <authorList>
            <consortium name="WormBaseParasite"/>
        </authorList>
    </citation>
    <scope>IDENTIFICATION</scope>
</reference>
<name>A0A914Y8H7_9BILA</name>
<feature type="region of interest" description="Disordered" evidence="1">
    <location>
        <begin position="132"/>
        <end position="152"/>
    </location>
</feature>
<organism evidence="3 4">
    <name type="scientific">Panagrolaimus superbus</name>
    <dbReference type="NCBI Taxonomy" id="310955"/>
    <lineage>
        <taxon>Eukaryota</taxon>
        <taxon>Metazoa</taxon>
        <taxon>Ecdysozoa</taxon>
        <taxon>Nematoda</taxon>
        <taxon>Chromadorea</taxon>
        <taxon>Rhabditida</taxon>
        <taxon>Tylenchina</taxon>
        <taxon>Panagrolaimomorpha</taxon>
        <taxon>Panagrolaimoidea</taxon>
        <taxon>Panagrolaimidae</taxon>
        <taxon>Panagrolaimus</taxon>
    </lineage>
</organism>
<dbReference type="Proteomes" id="UP000887577">
    <property type="component" value="Unplaced"/>
</dbReference>
<proteinExistence type="predicted"/>
<keyword evidence="3" id="KW-1185">Reference proteome</keyword>
<feature type="chain" id="PRO_5036873786" evidence="2">
    <location>
        <begin position="21"/>
        <end position="231"/>
    </location>
</feature>
<evidence type="ECO:0000313" key="4">
    <source>
        <dbReference type="WBParaSite" id="PSU_v2.g15576.t1"/>
    </source>
</evidence>
<evidence type="ECO:0000256" key="2">
    <source>
        <dbReference type="SAM" id="SignalP"/>
    </source>
</evidence>
<dbReference type="WBParaSite" id="PSU_v2.g15576.t1">
    <property type="protein sequence ID" value="PSU_v2.g15576.t1"/>
    <property type="gene ID" value="PSU_v2.g15576"/>
</dbReference>
<sequence length="231" mass="26077">MPKLLCIFIIILIFPSAIYGIDFRSQNTQHETVAPKMYPSTIEEISQFLNVNPYKQLLPDNYQNIPEQSYVIPSMSYVGQQFAAFPPVHFSEQQPSTPALPSYFYHNQDTVSPSTTFRSRAPSSINTSKYFSTTSPTPVKITRQPSISNNRPQAKLSKLNRMTSQSLKSLPNLEGTLQKVEYSALKSNAHISVPSYRLLNDILVIPSSRRLYILAIIPIHESSNSQVCSFQ</sequence>
<accession>A0A914Y8H7</accession>
<dbReference type="AlphaFoldDB" id="A0A914Y8H7"/>
<evidence type="ECO:0000256" key="1">
    <source>
        <dbReference type="SAM" id="MobiDB-lite"/>
    </source>
</evidence>